<accession>A0A345HBW0</accession>
<evidence type="ECO:0000313" key="1">
    <source>
        <dbReference type="EMBL" id="AXG74070.1"/>
    </source>
</evidence>
<gene>
    <name evidence="1" type="ORF">DVK85_07360</name>
</gene>
<organism evidence="1 2">
    <name type="scientific">Flavobacterium arcticum</name>
    <dbReference type="NCBI Taxonomy" id="1784713"/>
    <lineage>
        <taxon>Bacteria</taxon>
        <taxon>Pseudomonadati</taxon>
        <taxon>Bacteroidota</taxon>
        <taxon>Flavobacteriia</taxon>
        <taxon>Flavobacteriales</taxon>
        <taxon>Flavobacteriaceae</taxon>
        <taxon>Flavobacterium</taxon>
    </lineage>
</organism>
<dbReference type="AlphaFoldDB" id="A0A345HBW0"/>
<dbReference type="OrthoDB" id="663842at2"/>
<proteinExistence type="predicted"/>
<name>A0A345HBW0_9FLAO</name>
<dbReference type="KEGG" id="fat:DVK85_07360"/>
<dbReference type="Proteomes" id="UP000253951">
    <property type="component" value="Chromosome"/>
</dbReference>
<protein>
    <submittedName>
        <fullName evidence="1">Uncharacterized protein</fullName>
    </submittedName>
</protein>
<reference evidence="1 2" key="1">
    <citation type="submission" date="2018-07" db="EMBL/GenBank/DDBJ databases">
        <title>Complete genome sequence of Flavobacterium arcticum type strain SM1502T.</title>
        <authorList>
            <person name="Li Y."/>
            <person name="Li D.-D."/>
        </authorList>
    </citation>
    <scope>NUCLEOTIDE SEQUENCE [LARGE SCALE GENOMIC DNA]</scope>
    <source>
        <strain evidence="1 2">SM1502</strain>
    </source>
</reference>
<dbReference type="RefSeq" id="WP_114677828.1">
    <property type="nucleotide sequence ID" value="NZ_CP031188.1"/>
</dbReference>
<keyword evidence="2" id="KW-1185">Reference proteome</keyword>
<evidence type="ECO:0000313" key="2">
    <source>
        <dbReference type="Proteomes" id="UP000253951"/>
    </source>
</evidence>
<sequence length="161" mass="18631">MKLISFCVFFLFVISTPELKSVRQHYINAAQSKTSADSFYTSLQSIEKGQDATLMAYKAASVVLMAKYEKGIITKTRFFNRGTDMLEATIEKAPDNYEARLIRLNIQDNVPWITGYKSEIKEDKAFLIKNYNKQPQDLKDFTKKYVKQSAAFSDEEKEYFN</sequence>
<dbReference type="EMBL" id="CP031188">
    <property type="protein sequence ID" value="AXG74070.1"/>
    <property type="molecule type" value="Genomic_DNA"/>
</dbReference>